<feature type="transmembrane region" description="Helical" evidence="6">
    <location>
        <begin position="640"/>
        <end position="660"/>
    </location>
</feature>
<evidence type="ECO:0000313" key="8">
    <source>
        <dbReference type="EMBL" id="KXA92440.1"/>
    </source>
</evidence>
<feature type="transmembrane region" description="Helical" evidence="6">
    <location>
        <begin position="747"/>
        <end position="771"/>
    </location>
</feature>
<dbReference type="PANTHER" id="PTHR33406">
    <property type="entry name" value="MEMBRANE PROTEIN MJ1562-RELATED"/>
    <property type="match status" value="1"/>
</dbReference>
<dbReference type="PROSITE" id="PS50156">
    <property type="entry name" value="SSD"/>
    <property type="match status" value="2"/>
</dbReference>
<feature type="transmembrane region" description="Helical" evidence="6">
    <location>
        <begin position="315"/>
        <end position="337"/>
    </location>
</feature>
<evidence type="ECO:0000256" key="6">
    <source>
        <dbReference type="SAM" id="Phobius"/>
    </source>
</evidence>
<sequence>MIEKITAASEERPYAVLAVVGLVTAFMIYGALQLTITSETEDYLPEGYTSVQITKKMENLIGGTTTEMILIEGENVLSSDSFGAIADFQHELSQKPILRDENYVARVGSYRNYIVPILEKIAKQQNISNWEEMKPSRLLNQLVIDMAKDQLIGPYITNNHKLALVSVTVNSRLSRPGLQEGTETLHEYTENFAEAHKGLKATNTGSLTMESETQEMMNRDNLVLIPSAIIVIVLILFLVFRRLSDTALPFLILGLGALWMVGTIGLTGIPFTMVYVALVPIILGIGIDYTVHMLNRYYEEKANGSTAGESAVRSVRTVGIAVALTAITTIIGFASFGVSEIPPLRNFGFVAGGGILYIFILATTLLPSLLVLRDREENEEEDRGWKDKRDRIGGALSKVEKATRAHKKPILAGTGILTVVCVISSFGLTTSMSYDEFLPQNVDSVTAMERVENHFGGQNSIFVLTRGNVTSPESLQSMLYLEKEVKSDESNENLITGSMSLADLVIQRLREINPQITGIPNEPSRIGEIIRALENKFPERLEKLLIDENKAPIYFYIQADTSRETERATTIIRKQVKELEGFGKLGEDFNLALNEDPAVGGSPVIITDIMDSIIPSMRNSIVLAIVLVVIVLAVVFRSPFLGFIGAIPTVMALFWEFGAIRSFGWSLDVMNMTVSALAIGIGVDFSIHMVHRFQDEWKEQGKSPEESISATIKSVGRAITAGAATTIGAFLVLSLSRMPPVARFGELAGLIIFFCLVSSLIVLPSALLAYAHWKEG</sequence>
<comment type="subcellular location">
    <subcellularLocation>
        <location evidence="1">Cell membrane</location>
        <topology evidence="1">Multi-pass membrane protein</topology>
    </subcellularLocation>
</comment>
<feature type="transmembrane region" description="Helical" evidence="6">
    <location>
        <begin position="714"/>
        <end position="735"/>
    </location>
</feature>
<gene>
    <name evidence="8" type="ORF">AKJ64_03115</name>
</gene>
<evidence type="ECO:0000256" key="4">
    <source>
        <dbReference type="ARBA" id="ARBA00022989"/>
    </source>
</evidence>
<dbReference type="SUPFAM" id="SSF82866">
    <property type="entry name" value="Multidrug efflux transporter AcrB transmembrane domain"/>
    <property type="match status" value="2"/>
</dbReference>
<feature type="domain" description="SSD" evidence="7">
    <location>
        <begin position="641"/>
        <end position="769"/>
    </location>
</feature>
<evidence type="ECO:0000313" key="9">
    <source>
        <dbReference type="Proteomes" id="UP000070373"/>
    </source>
</evidence>
<keyword evidence="4 6" id="KW-1133">Transmembrane helix</keyword>
<evidence type="ECO:0000256" key="3">
    <source>
        <dbReference type="ARBA" id="ARBA00022692"/>
    </source>
</evidence>
<dbReference type="PANTHER" id="PTHR33406:SF13">
    <property type="entry name" value="MEMBRANE PROTEIN YDFJ"/>
    <property type="match status" value="1"/>
</dbReference>
<feature type="domain" description="SSD" evidence="7">
    <location>
        <begin position="247"/>
        <end position="372"/>
    </location>
</feature>
<evidence type="ECO:0000259" key="7">
    <source>
        <dbReference type="PROSITE" id="PS50156"/>
    </source>
</evidence>
<feature type="transmembrane region" description="Helical" evidence="6">
    <location>
        <begin position="617"/>
        <end position="635"/>
    </location>
</feature>
<evidence type="ECO:0000256" key="1">
    <source>
        <dbReference type="ARBA" id="ARBA00004651"/>
    </source>
</evidence>
<reference evidence="8 9" key="1">
    <citation type="journal article" date="2016" name="Sci. Rep.">
        <title>Metabolic traits of an uncultured archaeal lineage -MSBL1- from brine pools of the Red Sea.</title>
        <authorList>
            <person name="Mwirichia R."/>
            <person name="Alam I."/>
            <person name="Rashid M."/>
            <person name="Vinu M."/>
            <person name="Ba-Alawi W."/>
            <person name="Anthony Kamau A."/>
            <person name="Kamanda Ngugi D."/>
            <person name="Goker M."/>
            <person name="Klenk H.P."/>
            <person name="Bajic V."/>
            <person name="Stingl U."/>
        </authorList>
    </citation>
    <scope>NUCLEOTIDE SEQUENCE [LARGE SCALE GENOMIC DNA]</scope>
    <source>
        <strain evidence="8">SCGC-AAA259E17</strain>
    </source>
</reference>
<dbReference type="GO" id="GO:0005886">
    <property type="term" value="C:plasma membrane"/>
    <property type="evidence" value="ECO:0007669"/>
    <property type="project" value="UniProtKB-SubCell"/>
</dbReference>
<comment type="caution">
    <text evidence="8">The sequence shown here is derived from an EMBL/GenBank/DDBJ whole genome shotgun (WGS) entry which is preliminary data.</text>
</comment>
<accession>A0A133UE33</accession>
<feature type="transmembrane region" description="Helical" evidence="6">
    <location>
        <begin position="273"/>
        <end position="294"/>
    </location>
</feature>
<organism evidence="8 9">
    <name type="scientific">candidate division MSBL1 archaeon SCGC-AAA259E17</name>
    <dbReference type="NCBI Taxonomy" id="1698263"/>
    <lineage>
        <taxon>Archaea</taxon>
        <taxon>Methanobacteriati</taxon>
        <taxon>Methanobacteriota</taxon>
        <taxon>candidate division MSBL1</taxon>
    </lineage>
</organism>
<dbReference type="InterPro" id="IPR000731">
    <property type="entry name" value="SSD"/>
</dbReference>
<dbReference type="InterPro" id="IPR004869">
    <property type="entry name" value="MMPL_dom"/>
</dbReference>
<dbReference type="Proteomes" id="UP000070373">
    <property type="component" value="Unassembled WGS sequence"/>
</dbReference>
<dbReference type="InterPro" id="IPR050545">
    <property type="entry name" value="Mycobact_MmpL"/>
</dbReference>
<feature type="transmembrane region" description="Helical" evidence="6">
    <location>
        <begin position="410"/>
        <end position="428"/>
    </location>
</feature>
<dbReference type="Gene3D" id="1.20.1640.10">
    <property type="entry name" value="Multidrug efflux transporter AcrB transmembrane domain"/>
    <property type="match status" value="2"/>
</dbReference>
<feature type="transmembrane region" description="Helical" evidence="6">
    <location>
        <begin position="222"/>
        <end position="240"/>
    </location>
</feature>
<dbReference type="AlphaFoldDB" id="A0A133UE33"/>
<keyword evidence="2" id="KW-1003">Cell membrane</keyword>
<keyword evidence="3 6" id="KW-0812">Transmembrane</keyword>
<dbReference type="Pfam" id="PF03176">
    <property type="entry name" value="MMPL"/>
    <property type="match status" value="2"/>
</dbReference>
<evidence type="ECO:0000256" key="5">
    <source>
        <dbReference type="ARBA" id="ARBA00023136"/>
    </source>
</evidence>
<feature type="transmembrane region" description="Helical" evidence="6">
    <location>
        <begin position="349"/>
        <end position="372"/>
    </location>
</feature>
<feature type="transmembrane region" description="Helical" evidence="6">
    <location>
        <begin position="247"/>
        <end position="267"/>
    </location>
</feature>
<evidence type="ECO:0000256" key="2">
    <source>
        <dbReference type="ARBA" id="ARBA00022475"/>
    </source>
</evidence>
<feature type="transmembrane region" description="Helical" evidence="6">
    <location>
        <begin position="12"/>
        <end position="32"/>
    </location>
</feature>
<proteinExistence type="predicted"/>
<protein>
    <recommendedName>
        <fullName evidence="7">SSD domain-containing protein</fullName>
    </recommendedName>
</protein>
<dbReference type="EMBL" id="LHXN01000051">
    <property type="protein sequence ID" value="KXA92440.1"/>
    <property type="molecule type" value="Genomic_DNA"/>
</dbReference>
<name>A0A133UE33_9EURY</name>
<keyword evidence="9" id="KW-1185">Reference proteome</keyword>
<keyword evidence="5 6" id="KW-0472">Membrane</keyword>